<proteinExistence type="predicted"/>
<reference evidence="3" key="1">
    <citation type="submission" date="2025-08" db="UniProtKB">
        <authorList>
            <consortium name="Ensembl"/>
        </authorList>
    </citation>
    <scope>IDENTIFICATION</scope>
</reference>
<organism evidence="3 4">
    <name type="scientific">Eptatretus burgeri</name>
    <name type="common">Inshore hagfish</name>
    <dbReference type="NCBI Taxonomy" id="7764"/>
    <lineage>
        <taxon>Eukaryota</taxon>
        <taxon>Metazoa</taxon>
        <taxon>Chordata</taxon>
        <taxon>Craniata</taxon>
        <taxon>Vertebrata</taxon>
        <taxon>Cyclostomata</taxon>
        <taxon>Myxini</taxon>
        <taxon>Myxiniformes</taxon>
        <taxon>Myxinidae</taxon>
        <taxon>Eptatretinae</taxon>
        <taxon>Eptatretus</taxon>
    </lineage>
</organism>
<dbReference type="PANTHER" id="PTHR16039:SF1">
    <property type="entry name" value="HAUS AUGMIN-LIKE COMPLEX SUBUNIT 2"/>
    <property type="match status" value="1"/>
</dbReference>
<reference evidence="3" key="2">
    <citation type="submission" date="2025-09" db="UniProtKB">
        <authorList>
            <consortium name="Ensembl"/>
        </authorList>
    </citation>
    <scope>IDENTIFICATION</scope>
</reference>
<feature type="region of interest" description="Disordered" evidence="2">
    <location>
        <begin position="40"/>
        <end position="62"/>
    </location>
</feature>
<feature type="compositionally biased region" description="Polar residues" evidence="2">
    <location>
        <begin position="41"/>
        <end position="55"/>
    </location>
</feature>
<dbReference type="GO" id="GO:0005813">
    <property type="term" value="C:centrosome"/>
    <property type="evidence" value="ECO:0007669"/>
    <property type="project" value="TreeGrafter"/>
</dbReference>
<keyword evidence="1" id="KW-0175">Coiled coil</keyword>
<evidence type="ECO:0000256" key="1">
    <source>
        <dbReference type="SAM" id="Coils"/>
    </source>
</evidence>
<dbReference type="GO" id="GO:0070652">
    <property type="term" value="C:HAUS complex"/>
    <property type="evidence" value="ECO:0007669"/>
    <property type="project" value="TreeGrafter"/>
</dbReference>
<dbReference type="GO" id="GO:1990498">
    <property type="term" value="C:mitotic spindle microtubule"/>
    <property type="evidence" value="ECO:0007669"/>
    <property type="project" value="TreeGrafter"/>
</dbReference>
<dbReference type="GO" id="GO:0007020">
    <property type="term" value="P:microtubule nucleation"/>
    <property type="evidence" value="ECO:0007669"/>
    <property type="project" value="TreeGrafter"/>
</dbReference>
<accession>A0A8C4N0X2</accession>
<name>A0A8C4N0X2_EPTBU</name>
<dbReference type="GO" id="GO:0051225">
    <property type="term" value="P:spindle assembly"/>
    <property type="evidence" value="ECO:0007669"/>
    <property type="project" value="InterPro"/>
</dbReference>
<protein>
    <submittedName>
        <fullName evidence="3">Uncharacterized protein</fullName>
    </submittedName>
</protein>
<evidence type="ECO:0000256" key="2">
    <source>
        <dbReference type="SAM" id="MobiDB-lite"/>
    </source>
</evidence>
<dbReference type="AlphaFoldDB" id="A0A8C4N0X2"/>
<evidence type="ECO:0000313" key="4">
    <source>
        <dbReference type="Proteomes" id="UP000694388"/>
    </source>
</evidence>
<sequence length="252" mass="28755">MMMDRGTSNVRDGSFACPLDTILQQLQNIDKVSSGEFSPFHFSSDSEGNRSTRPGSVSLPDAKDNVDFHEGNFFIEDKDCQLDDLVEDMKILDNITKLRETTHQLMLEKTHLSAQIPFIDVCHPAVLQQRFTDAEERRQLLQDIAKDNGSFLRRIFQNTSRGSLSVDYAHHRDAVETLDQLMELLEGLEHNVQLVEQLPAFLEELKHLEDAIMHLALEVDKLQEFGRTVLLFREAVRKTMQSHTFSADGAIK</sequence>
<feature type="coiled-coil region" evidence="1">
    <location>
        <begin position="171"/>
        <end position="198"/>
    </location>
</feature>
<dbReference type="Proteomes" id="UP000694388">
    <property type="component" value="Unplaced"/>
</dbReference>
<dbReference type="Pfam" id="PF15003">
    <property type="entry name" value="HAUS2"/>
    <property type="match status" value="1"/>
</dbReference>
<evidence type="ECO:0000313" key="3">
    <source>
        <dbReference type="Ensembl" id="ENSEBUP00000000516.1"/>
    </source>
</evidence>
<dbReference type="PANTHER" id="PTHR16039">
    <property type="entry name" value="HAUS AUGMIN-LIKE COMPLEX SUBUNIT 2"/>
    <property type="match status" value="1"/>
</dbReference>
<dbReference type="InterPro" id="IPR028346">
    <property type="entry name" value="HAUS2"/>
</dbReference>
<keyword evidence="4" id="KW-1185">Reference proteome</keyword>
<dbReference type="GO" id="GO:0007098">
    <property type="term" value="P:centrosome cycle"/>
    <property type="evidence" value="ECO:0007669"/>
    <property type="project" value="TreeGrafter"/>
</dbReference>
<dbReference type="Ensembl" id="ENSEBUT00000000816.1">
    <property type="protein sequence ID" value="ENSEBUP00000000516.1"/>
    <property type="gene ID" value="ENSEBUG00000000647.1"/>
</dbReference>